<gene>
    <name evidence="2" type="ORF">V1286_005648</name>
</gene>
<dbReference type="Pfam" id="PF10098">
    <property type="entry name" value="DUF2336"/>
    <property type="match status" value="1"/>
</dbReference>
<dbReference type="InterPro" id="IPR019285">
    <property type="entry name" value="DUF2336"/>
</dbReference>
<feature type="compositionally biased region" description="Basic and acidic residues" evidence="1">
    <location>
        <begin position="7"/>
        <end position="21"/>
    </location>
</feature>
<evidence type="ECO:0000313" key="2">
    <source>
        <dbReference type="EMBL" id="MEH2558119.1"/>
    </source>
</evidence>
<reference evidence="2 3" key="1">
    <citation type="submission" date="2024-02" db="EMBL/GenBank/DDBJ databases">
        <title>Adaptive strategies in a cosmopolitan and abundant soil bacterium.</title>
        <authorList>
            <person name="Carini P."/>
        </authorList>
    </citation>
    <scope>NUCLEOTIDE SEQUENCE [LARGE SCALE GENOMIC DNA]</scope>
    <source>
        <strain evidence="2 3">AZCC 1608</strain>
    </source>
</reference>
<protein>
    <submittedName>
        <fullName evidence="2">Uncharacterized protein (DUF2336 family)</fullName>
    </submittedName>
</protein>
<comment type="caution">
    <text evidence="2">The sequence shown here is derived from an EMBL/GenBank/DDBJ whole genome shotgun (WGS) entry which is preliminary data.</text>
</comment>
<dbReference type="EMBL" id="JAZHRV010000001">
    <property type="protein sequence ID" value="MEH2558119.1"/>
    <property type="molecule type" value="Genomic_DNA"/>
</dbReference>
<feature type="region of interest" description="Disordered" evidence="1">
    <location>
        <begin position="1"/>
        <end position="21"/>
    </location>
</feature>
<dbReference type="Proteomes" id="UP001364224">
    <property type="component" value="Unassembled WGS sequence"/>
</dbReference>
<sequence>MPAASSDLRKELNGAEESGPEHDARIFGEVTDLFLSNVGRLGDSQIAAVDGVLAHLVARVEAATVIQLSEALSTIERAPRQTIRQLAFHEQPQVAAPVLRNSSCVSEADLLEIVKSRSQQHLLAICDRKTLNEALTDALMRFGDVNVSNALARNSGARFSECGYATLVGRAERDEGLAEKLGVRLDIPGSLLRELIGKVADVVRARFLTAPRAVVREKAQNSAAAPAAQGGAARKAIDYTQAQSEVVALNRTGKLNDSIVNRFAVRGEYTHVVAALALKADVKVEAIEPLLEPDRVYGLIVACKAARLSWSTTTMIVRNRPGCPPSTDRELEQCVAVFESLLLSVAQWTIRWGSDRILAKKNEPAAAPAVGKKMSQPA</sequence>
<keyword evidence="3" id="KW-1185">Reference proteome</keyword>
<dbReference type="RefSeq" id="WP_334484972.1">
    <property type="nucleotide sequence ID" value="NZ_JAZHRV010000001.1"/>
</dbReference>
<evidence type="ECO:0000256" key="1">
    <source>
        <dbReference type="SAM" id="MobiDB-lite"/>
    </source>
</evidence>
<evidence type="ECO:0000313" key="3">
    <source>
        <dbReference type="Proteomes" id="UP001364224"/>
    </source>
</evidence>
<accession>A0ABU8BHU8</accession>
<name>A0ABU8BHU8_9BRAD</name>
<organism evidence="2 3">
    <name type="scientific">Bradyrhizobium algeriense</name>
    <dbReference type="NCBI Taxonomy" id="634784"/>
    <lineage>
        <taxon>Bacteria</taxon>
        <taxon>Pseudomonadati</taxon>
        <taxon>Pseudomonadota</taxon>
        <taxon>Alphaproteobacteria</taxon>
        <taxon>Hyphomicrobiales</taxon>
        <taxon>Nitrobacteraceae</taxon>
        <taxon>Bradyrhizobium</taxon>
    </lineage>
</organism>
<proteinExistence type="predicted"/>